<evidence type="ECO:0000313" key="4">
    <source>
        <dbReference type="Proteomes" id="UP000199062"/>
    </source>
</evidence>
<reference evidence="3 4" key="1">
    <citation type="submission" date="2016-10" db="EMBL/GenBank/DDBJ databases">
        <authorList>
            <person name="de Groot N.N."/>
        </authorList>
    </citation>
    <scope>NUCLEOTIDE SEQUENCE [LARGE SCALE GENOMIC DNA]</scope>
    <source>
        <strain evidence="3 4">CGMCC 1.10457</strain>
    </source>
</reference>
<dbReference type="InterPro" id="IPR000639">
    <property type="entry name" value="Epox_hydrolase-like"/>
</dbReference>
<protein>
    <submittedName>
        <fullName evidence="3">Pimeloyl-ACP methyl ester carboxylesterase</fullName>
    </submittedName>
</protein>
<dbReference type="EMBL" id="FOZK01000001">
    <property type="protein sequence ID" value="SFR91974.1"/>
    <property type="molecule type" value="Genomic_DNA"/>
</dbReference>
<proteinExistence type="predicted"/>
<evidence type="ECO:0000313" key="3">
    <source>
        <dbReference type="EMBL" id="SFR91974.1"/>
    </source>
</evidence>
<dbReference type="PRINTS" id="PR00111">
    <property type="entry name" value="ABHYDROLASE"/>
</dbReference>
<dbReference type="OrthoDB" id="299757at2157"/>
<evidence type="ECO:0000256" key="1">
    <source>
        <dbReference type="ARBA" id="ARBA00022801"/>
    </source>
</evidence>
<sequence>MSGATASGRWADEGSWNHGTVRASDVALHYVTAGPVDGDLVLLLHGFPEFWYSWREQIPALAEAGYRVVAPDLRGYNRSAKPEGVSAYALDKLVADVVGLIHAFGHESARVVGHDWGGVVAWQVASDRPDVVDRLGVLNAPHPTAYERELRSSLSQIRRSSYAFFFQIPWLPEWSLRRDDFAALEDLFRKQPVRRDAFTDEDVERYKRAFARPGVLTAAINYYRALFRRNAWLTLVQGGVGDQRVAVPTLLLWGLRDQALSPSLTEGLERWVPDLRVERYPDASHWLPVDAPERVNQELVGFL</sequence>
<dbReference type="RefSeq" id="WP_089814428.1">
    <property type="nucleotide sequence ID" value="NZ_FOZK01000001.1"/>
</dbReference>
<accession>A0A1I6KLE4</accession>
<evidence type="ECO:0000259" key="2">
    <source>
        <dbReference type="Pfam" id="PF00561"/>
    </source>
</evidence>
<dbReference type="Pfam" id="PF00561">
    <property type="entry name" value="Abhydrolase_1"/>
    <property type="match status" value="1"/>
</dbReference>
<feature type="domain" description="AB hydrolase-1" evidence="2">
    <location>
        <begin position="40"/>
        <end position="291"/>
    </location>
</feature>
<dbReference type="PRINTS" id="PR00412">
    <property type="entry name" value="EPOXHYDRLASE"/>
</dbReference>
<dbReference type="PANTHER" id="PTHR43329">
    <property type="entry name" value="EPOXIDE HYDROLASE"/>
    <property type="match status" value="1"/>
</dbReference>
<dbReference type="Gene3D" id="3.40.50.1820">
    <property type="entry name" value="alpha/beta hydrolase"/>
    <property type="match status" value="1"/>
</dbReference>
<dbReference type="GO" id="GO:0016787">
    <property type="term" value="F:hydrolase activity"/>
    <property type="evidence" value="ECO:0007669"/>
    <property type="project" value="UniProtKB-KW"/>
</dbReference>
<gene>
    <name evidence="3" type="ORF">SAMN05216559_0993</name>
</gene>
<organism evidence="3 4">
    <name type="scientific">Halomicrobium zhouii</name>
    <dbReference type="NCBI Taxonomy" id="767519"/>
    <lineage>
        <taxon>Archaea</taxon>
        <taxon>Methanobacteriati</taxon>
        <taxon>Methanobacteriota</taxon>
        <taxon>Stenosarchaea group</taxon>
        <taxon>Halobacteria</taxon>
        <taxon>Halobacteriales</taxon>
        <taxon>Haloarculaceae</taxon>
        <taxon>Halomicrobium</taxon>
    </lineage>
</organism>
<dbReference type="Proteomes" id="UP000199062">
    <property type="component" value="Unassembled WGS sequence"/>
</dbReference>
<name>A0A1I6KLE4_9EURY</name>
<dbReference type="InterPro" id="IPR029058">
    <property type="entry name" value="AB_hydrolase_fold"/>
</dbReference>
<keyword evidence="1" id="KW-0378">Hydrolase</keyword>
<dbReference type="InterPro" id="IPR000073">
    <property type="entry name" value="AB_hydrolase_1"/>
</dbReference>
<keyword evidence="4" id="KW-1185">Reference proteome</keyword>
<dbReference type="AlphaFoldDB" id="A0A1I6KLE4"/>
<dbReference type="SUPFAM" id="SSF53474">
    <property type="entry name" value="alpha/beta-Hydrolases"/>
    <property type="match status" value="1"/>
</dbReference>
<dbReference type="STRING" id="767519.SAMN05216559_0993"/>